<feature type="binding site" evidence="14">
    <location>
        <position position="302"/>
    </location>
    <ligand>
        <name>S-adenosyl-L-methionine</name>
        <dbReference type="ChEBI" id="CHEBI:59789"/>
    </ligand>
</feature>
<evidence type="ECO:0000256" key="9">
    <source>
        <dbReference type="ARBA" id="ARBA00022691"/>
    </source>
</evidence>
<comment type="function">
    <text evidence="1">Specifically methylates the cytosine at position 967 (m5C967) of 16S rRNA.</text>
</comment>
<comment type="subcellular location">
    <subcellularLocation>
        <location evidence="2">Cytoplasm</location>
    </subcellularLocation>
</comment>
<keyword evidence="8 14" id="KW-0808">Transferase</keyword>
<accession>A0A7C3RKR3</accession>
<dbReference type="InterPro" id="IPR001678">
    <property type="entry name" value="MeTrfase_RsmB-F_NOP2_dom"/>
</dbReference>
<feature type="active site" description="Nucleophile" evidence="14">
    <location>
        <position position="373"/>
    </location>
</feature>
<keyword evidence="7 14" id="KW-0489">Methyltransferase</keyword>
<evidence type="ECO:0000256" key="6">
    <source>
        <dbReference type="ARBA" id="ARBA00022552"/>
    </source>
</evidence>
<keyword evidence="6" id="KW-0698">rRNA processing</keyword>
<comment type="caution">
    <text evidence="16">The sequence shown here is derived from an EMBL/GenBank/DDBJ whole genome shotgun (WGS) entry which is preliminary data.</text>
</comment>
<evidence type="ECO:0000256" key="14">
    <source>
        <dbReference type="PROSITE-ProRule" id="PRU01023"/>
    </source>
</evidence>
<dbReference type="Gene3D" id="3.30.70.1170">
    <property type="entry name" value="Sun protein, domain 3"/>
    <property type="match status" value="1"/>
</dbReference>
<dbReference type="CDD" id="cd02440">
    <property type="entry name" value="AdoMet_MTases"/>
    <property type="match status" value="1"/>
</dbReference>
<evidence type="ECO:0000256" key="3">
    <source>
        <dbReference type="ARBA" id="ARBA00007494"/>
    </source>
</evidence>
<evidence type="ECO:0000256" key="5">
    <source>
        <dbReference type="ARBA" id="ARBA00022490"/>
    </source>
</evidence>
<name>A0A7C3RKR3_DICTH</name>
<dbReference type="InterPro" id="IPR004573">
    <property type="entry name" value="rRNA_ssu_MeTfrase_B"/>
</dbReference>
<dbReference type="EC" id="2.1.1.176" evidence="4"/>
<evidence type="ECO:0000256" key="2">
    <source>
        <dbReference type="ARBA" id="ARBA00004496"/>
    </source>
</evidence>
<organism evidence="16">
    <name type="scientific">Dictyoglomus thermophilum</name>
    <dbReference type="NCBI Taxonomy" id="14"/>
    <lineage>
        <taxon>Bacteria</taxon>
        <taxon>Pseudomonadati</taxon>
        <taxon>Dictyoglomota</taxon>
        <taxon>Dictyoglomia</taxon>
        <taxon>Dictyoglomales</taxon>
        <taxon>Dictyoglomaceae</taxon>
        <taxon>Dictyoglomus</taxon>
    </lineage>
</organism>
<comment type="catalytic activity">
    <reaction evidence="13">
        <text>cytidine(967) in 16S rRNA + S-adenosyl-L-methionine = 5-methylcytidine(967) in 16S rRNA + S-adenosyl-L-homocysteine + H(+)</text>
        <dbReference type="Rhea" id="RHEA:42748"/>
        <dbReference type="Rhea" id="RHEA-COMP:10219"/>
        <dbReference type="Rhea" id="RHEA-COMP:10220"/>
        <dbReference type="ChEBI" id="CHEBI:15378"/>
        <dbReference type="ChEBI" id="CHEBI:57856"/>
        <dbReference type="ChEBI" id="CHEBI:59789"/>
        <dbReference type="ChEBI" id="CHEBI:74483"/>
        <dbReference type="ChEBI" id="CHEBI:82748"/>
        <dbReference type="EC" id="2.1.1.176"/>
    </reaction>
</comment>
<keyword evidence="9 14" id="KW-0949">S-adenosyl-L-methionine</keyword>
<dbReference type="PROSITE" id="PS01153">
    <property type="entry name" value="NOL1_NOP2_SUN"/>
    <property type="match status" value="1"/>
</dbReference>
<dbReference type="Pfam" id="PF01189">
    <property type="entry name" value="Methyltr_RsmB-F"/>
    <property type="match status" value="1"/>
</dbReference>
<evidence type="ECO:0000256" key="1">
    <source>
        <dbReference type="ARBA" id="ARBA00002724"/>
    </source>
</evidence>
<dbReference type="AlphaFoldDB" id="A0A7C3RKR3"/>
<dbReference type="InterPro" id="IPR006027">
    <property type="entry name" value="NusB_RsmB_TIM44"/>
</dbReference>
<dbReference type="InterPro" id="IPR018314">
    <property type="entry name" value="RsmB/NOL1/NOP2-like_CS"/>
</dbReference>
<dbReference type="GO" id="GO:0006355">
    <property type="term" value="P:regulation of DNA-templated transcription"/>
    <property type="evidence" value="ECO:0007669"/>
    <property type="project" value="InterPro"/>
</dbReference>
<dbReference type="InterPro" id="IPR035926">
    <property type="entry name" value="NusB-like_sf"/>
</dbReference>
<dbReference type="GO" id="GO:0003723">
    <property type="term" value="F:RNA binding"/>
    <property type="evidence" value="ECO:0007669"/>
    <property type="project" value="UniProtKB-UniRule"/>
</dbReference>
<dbReference type="PROSITE" id="PS51686">
    <property type="entry name" value="SAM_MT_RSMB_NOP"/>
    <property type="match status" value="1"/>
</dbReference>
<dbReference type="NCBIfam" id="NF011494">
    <property type="entry name" value="PRK14902.1"/>
    <property type="match status" value="1"/>
</dbReference>
<evidence type="ECO:0000313" key="16">
    <source>
        <dbReference type="EMBL" id="HFX13503.1"/>
    </source>
</evidence>
<evidence type="ECO:0000259" key="15">
    <source>
        <dbReference type="PROSITE" id="PS51686"/>
    </source>
</evidence>
<dbReference type="EMBL" id="DTIN01000014">
    <property type="protein sequence ID" value="HFX13503.1"/>
    <property type="molecule type" value="Genomic_DNA"/>
</dbReference>
<keyword evidence="10 14" id="KW-0694">RNA-binding</keyword>
<dbReference type="PANTHER" id="PTHR22807">
    <property type="entry name" value="NOP2 YEAST -RELATED NOL1/NOP2/FMU SUN DOMAIN-CONTAINING"/>
    <property type="match status" value="1"/>
</dbReference>
<dbReference type="Gene3D" id="1.10.940.10">
    <property type="entry name" value="NusB-like"/>
    <property type="match status" value="1"/>
</dbReference>
<dbReference type="InterPro" id="IPR049560">
    <property type="entry name" value="MeTrfase_RsmB-F_NOP2_cat"/>
</dbReference>
<dbReference type="GO" id="GO:0008649">
    <property type="term" value="F:rRNA methyltransferase activity"/>
    <property type="evidence" value="ECO:0007669"/>
    <property type="project" value="InterPro"/>
</dbReference>
<comment type="similarity">
    <text evidence="3 14">Belongs to the class I-like SAM-binding methyltransferase superfamily. RsmB/NOP family.</text>
</comment>
<evidence type="ECO:0000256" key="4">
    <source>
        <dbReference type="ARBA" id="ARBA00012140"/>
    </source>
</evidence>
<dbReference type="InterPro" id="IPR054728">
    <property type="entry name" value="RsmB-like_ferredoxin"/>
</dbReference>
<evidence type="ECO:0000256" key="13">
    <source>
        <dbReference type="ARBA" id="ARBA00047283"/>
    </source>
</evidence>
<gene>
    <name evidence="16" type="primary">rsmB</name>
    <name evidence="16" type="ORF">ENW00_04975</name>
</gene>
<feature type="binding site" evidence="14">
    <location>
        <position position="275"/>
    </location>
    <ligand>
        <name>S-adenosyl-L-methionine</name>
        <dbReference type="ChEBI" id="CHEBI:59789"/>
    </ligand>
</feature>
<dbReference type="SUPFAM" id="SSF48013">
    <property type="entry name" value="NusB-like"/>
    <property type="match status" value="1"/>
</dbReference>
<dbReference type="SUPFAM" id="SSF53335">
    <property type="entry name" value="S-adenosyl-L-methionine-dependent methyltransferases"/>
    <property type="match status" value="1"/>
</dbReference>
<dbReference type="GO" id="GO:0005737">
    <property type="term" value="C:cytoplasm"/>
    <property type="evidence" value="ECO:0007669"/>
    <property type="project" value="UniProtKB-SubCell"/>
</dbReference>
<evidence type="ECO:0000256" key="11">
    <source>
        <dbReference type="ARBA" id="ARBA00030399"/>
    </source>
</evidence>
<dbReference type="NCBIfam" id="TIGR00563">
    <property type="entry name" value="rsmB"/>
    <property type="match status" value="1"/>
</dbReference>
<keyword evidence="5" id="KW-0963">Cytoplasm</keyword>
<comment type="caution">
    <text evidence="14">Lacks conserved residue(s) required for the propagation of feature annotation.</text>
</comment>
<protein>
    <recommendedName>
        <fullName evidence="4">16S rRNA (cytosine(967)-C(5))-methyltransferase</fullName>
        <ecNumber evidence="4">2.1.1.176</ecNumber>
    </recommendedName>
    <alternativeName>
        <fullName evidence="11">16S rRNA m5C967 methyltransferase</fullName>
    </alternativeName>
    <alternativeName>
        <fullName evidence="12">rRNA (cytosine-C(5)-)-methyltransferase RsmB</fullName>
    </alternativeName>
</protein>
<reference evidence="16" key="1">
    <citation type="journal article" date="2020" name="mSystems">
        <title>Genome- and Community-Level Interaction Insights into Carbon Utilization and Element Cycling Functions of Hydrothermarchaeota in Hydrothermal Sediment.</title>
        <authorList>
            <person name="Zhou Z."/>
            <person name="Liu Y."/>
            <person name="Xu W."/>
            <person name="Pan J."/>
            <person name="Luo Z.H."/>
            <person name="Li M."/>
        </authorList>
    </citation>
    <scope>NUCLEOTIDE SEQUENCE [LARGE SCALE GENOMIC DNA]</scope>
    <source>
        <strain evidence="16">SpSt-81</strain>
    </source>
</reference>
<dbReference type="Pfam" id="PF22458">
    <property type="entry name" value="RsmF-B_ferredox"/>
    <property type="match status" value="1"/>
</dbReference>
<dbReference type="FunFam" id="3.40.50.150:FF:000022">
    <property type="entry name" value="Ribosomal RNA small subunit methyltransferase B"/>
    <property type="match status" value="1"/>
</dbReference>
<evidence type="ECO:0000256" key="8">
    <source>
        <dbReference type="ARBA" id="ARBA00022679"/>
    </source>
</evidence>
<evidence type="ECO:0000256" key="7">
    <source>
        <dbReference type="ARBA" id="ARBA00022603"/>
    </source>
</evidence>
<evidence type="ECO:0000256" key="12">
    <source>
        <dbReference type="ARBA" id="ARBA00031088"/>
    </source>
</evidence>
<feature type="binding site" evidence="14">
    <location>
        <position position="320"/>
    </location>
    <ligand>
        <name>S-adenosyl-L-methionine</name>
        <dbReference type="ChEBI" id="CHEBI:59789"/>
    </ligand>
</feature>
<proteinExistence type="inferred from homology"/>
<dbReference type="Gene3D" id="3.40.50.150">
    <property type="entry name" value="Vaccinia Virus protein VP39"/>
    <property type="match status" value="1"/>
</dbReference>
<dbReference type="InterPro" id="IPR029063">
    <property type="entry name" value="SAM-dependent_MTases_sf"/>
</dbReference>
<sequence length="431" mass="50101">MEVRKRSAEILYELEKKEAYLNILLRNRLPIYNLSINEKHLITELVYGVTRWRDTLDFIWRKYVKKNNLSLYAKILLRLVVYHVYFIRNTILPIAINEIVEVAKEKAPREVKLINAVARRIIENRNNVDLRSFPENLKYAIPDFILDEWDDYLGTTEKIKIASWSNRPQRFSLRVNTLKTNKEELKRELTKRSIDVEDGYLVDQALIVKNGVFLENLDLFREGYFIVQSEASMLPALILNPKPGEKVIDLCSAPGLKSTHMAELMKNEGKIVSVDINKNRIGLVEENAKRLGVKIIETLNIDATSIPESFNGIFDKVLLDAPCTGLGVLSHKPEIKWRLSKDQIYENSKLQLKILERAGKLVKRGGKILYSTCTLTWSENEGVVLSFLQNNPNFILEKFSYRYEEFNGIFRVLPYKYKTDGFFISLLSREY</sequence>
<dbReference type="PANTHER" id="PTHR22807:SF53">
    <property type="entry name" value="RIBOSOMAL RNA SMALL SUBUNIT METHYLTRANSFERASE B-RELATED"/>
    <property type="match status" value="1"/>
</dbReference>
<dbReference type="Pfam" id="PF01029">
    <property type="entry name" value="NusB"/>
    <property type="match status" value="1"/>
</dbReference>
<feature type="domain" description="SAM-dependent MTase RsmB/NOP-type" evidence="15">
    <location>
        <begin position="161"/>
        <end position="430"/>
    </location>
</feature>
<evidence type="ECO:0000256" key="10">
    <source>
        <dbReference type="ARBA" id="ARBA00022884"/>
    </source>
</evidence>
<dbReference type="InterPro" id="IPR023267">
    <property type="entry name" value="RCMT"/>
</dbReference>
<dbReference type="PRINTS" id="PR02008">
    <property type="entry name" value="RCMTFAMILY"/>
</dbReference>